<evidence type="ECO:0000256" key="4">
    <source>
        <dbReference type="ARBA" id="ARBA00022692"/>
    </source>
</evidence>
<dbReference type="EMBL" id="JAMQOL010000024">
    <property type="protein sequence ID" value="MCM4079739.1"/>
    <property type="molecule type" value="Genomic_DNA"/>
</dbReference>
<accession>A0ABT0Y131</accession>
<gene>
    <name evidence="10" type="ORF">LXN57_19375</name>
</gene>
<protein>
    <submittedName>
        <fullName evidence="10">MMPL family transporter</fullName>
    </submittedName>
</protein>
<keyword evidence="11" id="KW-1185">Reference proteome</keyword>
<evidence type="ECO:0000313" key="10">
    <source>
        <dbReference type="EMBL" id="MCM4079739.1"/>
    </source>
</evidence>
<evidence type="ECO:0000256" key="3">
    <source>
        <dbReference type="ARBA" id="ARBA00022475"/>
    </source>
</evidence>
<organism evidence="10 11">
    <name type="scientific">Paractinoplanes hotanensis</name>
    <dbReference type="NCBI Taxonomy" id="2906497"/>
    <lineage>
        <taxon>Bacteria</taxon>
        <taxon>Bacillati</taxon>
        <taxon>Actinomycetota</taxon>
        <taxon>Actinomycetes</taxon>
        <taxon>Micromonosporales</taxon>
        <taxon>Micromonosporaceae</taxon>
        <taxon>Paractinoplanes</taxon>
    </lineage>
</organism>
<dbReference type="PANTHER" id="PTHR33406:SF11">
    <property type="entry name" value="MEMBRANE PROTEIN SCO6666-RELATED"/>
    <property type="match status" value="1"/>
</dbReference>
<evidence type="ECO:0000256" key="6">
    <source>
        <dbReference type="ARBA" id="ARBA00023136"/>
    </source>
</evidence>
<feature type="compositionally biased region" description="Low complexity" evidence="7">
    <location>
        <begin position="942"/>
        <end position="952"/>
    </location>
</feature>
<proteinExistence type="inferred from homology"/>
<feature type="compositionally biased region" description="Acidic residues" evidence="7">
    <location>
        <begin position="929"/>
        <end position="941"/>
    </location>
</feature>
<feature type="transmembrane region" description="Helical" evidence="8">
    <location>
        <begin position="184"/>
        <end position="217"/>
    </location>
</feature>
<keyword evidence="3" id="KW-1003">Cell membrane</keyword>
<evidence type="ECO:0000256" key="1">
    <source>
        <dbReference type="ARBA" id="ARBA00004651"/>
    </source>
</evidence>
<dbReference type="InterPro" id="IPR004869">
    <property type="entry name" value="MMPL_dom"/>
</dbReference>
<dbReference type="InterPro" id="IPR050545">
    <property type="entry name" value="Mycobact_MmpL"/>
</dbReference>
<dbReference type="Proteomes" id="UP001523216">
    <property type="component" value="Unassembled WGS sequence"/>
</dbReference>
<evidence type="ECO:0000313" key="11">
    <source>
        <dbReference type="Proteomes" id="UP001523216"/>
    </source>
</evidence>
<reference evidence="10 11" key="1">
    <citation type="submission" date="2022-06" db="EMBL/GenBank/DDBJ databases">
        <title>Actinoplanes abujensis sp. nov., isolated from Nigerian arid soil.</title>
        <authorList>
            <person name="Ding P."/>
        </authorList>
    </citation>
    <scope>NUCLEOTIDE SEQUENCE [LARGE SCALE GENOMIC DNA]</scope>
    <source>
        <strain evidence="11">TRM88002</strain>
    </source>
</reference>
<feature type="transmembrane region" description="Helical" evidence="8">
    <location>
        <begin position="574"/>
        <end position="594"/>
    </location>
</feature>
<feature type="compositionally biased region" description="Pro residues" evidence="7">
    <location>
        <begin position="1613"/>
        <end position="1626"/>
    </location>
</feature>
<feature type="region of interest" description="Disordered" evidence="7">
    <location>
        <begin position="813"/>
        <end position="1207"/>
    </location>
</feature>
<feature type="compositionally biased region" description="Low complexity" evidence="7">
    <location>
        <begin position="1358"/>
        <end position="1389"/>
    </location>
</feature>
<feature type="transmembrane region" description="Helical" evidence="8">
    <location>
        <begin position="12"/>
        <end position="35"/>
    </location>
</feature>
<feature type="compositionally biased region" description="Low complexity" evidence="7">
    <location>
        <begin position="1335"/>
        <end position="1352"/>
    </location>
</feature>
<evidence type="ECO:0000259" key="9">
    <source>
        <dbReference type="Pfam" id="PF03176"/>
    </source>
</evidence>
<keyword evidence="4 8" id="KW-0812">Transmembrane</keyword>
<feature type="compositionally biased region" description="Basic and acidic residues" evidence="7">
    <location>
        <begin position="1440"/>
        <end position="1454"/>
    </location>
</feature>
<sequence>MFAGWGSWVARFRWPVLSVALVAVISAGIWGLGVFGQLTEGGYNDPDSESSQATEAVQKAFGAQGGDLVVIYTPTKVKITDVALGQRIRARLTGLPKSAVKSSTSYWSTRSPQFVAQDKASGVALVTLVGADDGAKLESYREVKDELAVPGTTVQLAGAVVLADTTSTLSTEDLAKAEIISLPIVLILLLFLFGSLVAASLPVLVGGAAVLGSLGILHAVAGVHEVNSFAVNVASLLGLGMAIDYGLFMVGRFREEQSAGRTPAEAVRRTVATAGRTVVFSATLLMIALAGLLLFPQGFLKSLAYGGLAAVGLAALLSLTLLPALLAILGPRVDKLPIKLPGRSREGTFWGRLAAAVLRRPVVVALPILAGLIVLAAPIAGVRFGEADERTLPAGNSARQAIETLKADYPQLSSNGLPIVLRGQADSAGFAVTLRQIPGLAQIGPAQRAGDITVFNAALRTSDPFSTEAREVVDQIRSLPVPNGAELLVGGTTARNVDSLAATAAKLPLMVAMLVGATLLLMFFAFGSILLPIKAVVMSALSLSATFGVLVWIFQDGHGASWLDVTPAPLEAGIVVLMAAVVFGLSTDYEVFLLSRMVEARAHGASTNEAVTIGLARTGRVISAAAVLLIVVTGAFALSSVTTMRFVGVGMIVALLLDATVVRMLLVPAVLGLLGNAAWWAPAALRRLQEKAGLSEHAGEEPPALPSARQVVGESTVVLALPPGPSAPKYSAWDREAAGVMLLPPGMMARPLPIGEEAATQLLPKITGETPPPPADDDIVDAEIIEDDEVAPAENDEPDDEHVDAEIVDEHPAAASPAADDAASPAADDAAKAVDASPDVDLTAASSNEKPSAQAASIPSASASATSTSPAPAPAAPTAPAPAASGSASAASAPTSGASDEISSVDADSADADEPGAAPIAEGTAPPVAEDDASAIVDDDPSPTAQSTASPSVDDDLSAAVGEDRSSVPEDAPSTSLIPSAPANADNGPRLIAEATGVPADDDDPSPFADDNRSPLTEDAPSTSLTPSAPATADDYPLSVTGTTAPTAVDEDPSPFAGDNRSLLAEDAPSASPSLSAPTAAGDDSSPVAETTAPAAGDATLVADSPVADGDESVVGEGRQSPVAEAAGSSIAEDHPSSVAEAATSPTSEGHPSFGADTVTSPTAEGYRSPVADAATSPTAENSAPPIAEASAAAVEDPVADEVVEGEPVADQLFASSYLPEPYYPMPGVYRSESRSTPPDYSAPDDFFFAPSSAGTFASSLELPSPPESTVPYFGDRPDFESTRNLADLSLTRSLDAPDLDATTTFEAPKFEAPNRQVARTFEAPDPATSGSIVLPDLDQPTTPDQPAATPDEPTPTYPSTTPASSSYPSTAPEPTSSYPSTAPEPTSSFRVTAPEPTSSYPDTAPESTSSSPVSTPEPASTYAAAVTPASVEEPEPELDVTRSFKAPDLDATRRLQVPGLESTRQLDATAIERARRLESSTSKTDPLPKRPAPAAEPRTKRPAPAPGTAADSPRSVPFVPGTGADPLPKRLTPAAETAADPRPRRRVTPPAATEPLPQRNITPPAATEPLPRRNVTPPAATEPLPSRIVPPQRSAPPLPEPSSASVAEPLPRRPLLPPAADPLPPRSELARPSAGEPPRTDPSVAETSGRRTDLGGVFSPRRGAEPDPTPLRRPATLGQQPYSFRPGQEAAGPATPPAQPALEAAPPVDPSPAHASPSAPPRRPADLGDHLRETRPADLGDHLRESRPADLAQYSSRSRRATSEKTNRPAEAPKPARRPATLADQLPKPRRKPDSDKPAE</sequence>
<feature type="domain" description="Membrane transport protein MMPL" evidence="9">
    <location>
        <begin position="44"/>
        <end position="363"/>
    </location>
</feature>
<feature type="transmembrane region" description="Helical" evidence="8">
    <location>
        <begin position="271"/>
        <end position="295"/>
    </location>
</feature>
<feature type="transmembrane region" description="Helical" evidence="8">
    <location>
        <begin position="362"/>
        <end position="382"/>
    </location>
</feature>
<keyword evidence="5 8" id="KW-1133">Transmembrane helix</keyword>
<feature type="domain" description="Membrane transport protein MMPL" evidence="9">
    <location>
        <begin position="468"/>
        <end position="682"/>
    </location>
</feature>
<feature type="transmembrane region" description="Helical" evidence="8">
    <location>
        <begin position="229"/>
        <end position="250"/>
    </location>
</feature>
<dbReference type="RefSeq" id="WP_251799585.1">
    <property type="nucleotide sequence ID" value="NZ_JAMQOL010000024.1"/>
</dbReference>
<comment type="similarity">
    <text evidence="2">Belongs to the resistance-nodulation-cell division (RND) (TC 2.A.6) family. MmpL subfamily.</text>
</comment>
<feature type="compositionally biased region" description="Low complexity" evidence="7">
    <location>
        <begin position="1404"/>
        <end position="1422"/>
    </location>
</feature>
<dbReference type="PANTHER" id="PTHR33406">
    <property type="entry name" value="MEMBRANE PROTEIN MJ1562-RELATED"/>
    <property type="match status" value="1"/>
</dbReference>
<feature type="compositionally biased region" description="Low complexity" evidence="7">
    <location>
        <begin position="881"/>
        <end position="907"/>
    </location>
</feature>
<dbReference type="Gene3D" id="1.20.1640.10">
    <property type="entry name" value="Multidrug efflux transporter AcrB transmembrane domain"/>
    <property type="match status" value="2"/>
</dbReference>
<keyword evidence="6 8" id="KW-0472">Membrane</keyword>
<name>A0ABT0Y131_9ACTN</name>
<dbReference type="Pfam" id="PF03176">
    <property type="entry name" value="MMPL"/>
    <property type="match status" value="2"/>
</dbReference>
<feature type="region of interest" description="Disordered" evidence="7">
    <location>
        <begin position="1261"/>
        <end position="1801"/>
    </location>
</feature>
<comment type="subcellular location">
    <subcellularLocation>
        <location evidence="1">Cell membrane</location>
        <topology evidence="1">Multi-pass membrane protein</topology>
    </subcellularLocation>
</comment>
<feature type="compositionally biased region" description="Pro residues" evidence="7">
    <location>
        <begin position="871"/>
        <end position="880"/>
    </location>
</feature>
<evidence type="ECO:0000256" key="2">
    <source>
        <dbReference type="ARBA" id="ARBA00010157"/>
    </source>
</evidence>
<feature type="transmembrane region" description="Helical" evidence="8">
    <location>
        <begin position="621"/>
        <end position="641"/>
    </location>
</feature>
<feature type="compositionally biased region" description="Low complexity" evidence="7">
    <location>
        <begin position="851"/>
        <end position="870"/>
    </location>
</feature>
<feature type="compositionally biased region" description="Low complexity" evidence="7">
    <location>
        <begin position="1701"/>
        <end position="1718"/>
    </location>
</feature>
<comment type="caution">
    <text evidence="10">The sequence shown here is derived from an EMBL/GenBank/DDBJ whole genome shotgun (WGS) entry which is preliminary data.</text>
</comment>
<feature type="compositionally biased region" description="Basic and acidic residues" evidence="7">
    <location>
        <begin position="1724"/>
        <end position="1749"/>
    </location>
</feature>
<feature type="compositionally biased region" description="Low complexity" evidence="7">
    <location>
        <begin position="1184"/>
        <end position="1197"/>
    </location>
</feature>
<feature type="transmembrane region" description="Helical" evidence="8">
    <location>
        <begin position="507"/>
        <end position="526"/>
    </location>
</feature>
<evidence type="ECO:0000256" key="7">
    <source>
        <dbReference type="SAM" id="MobiDB-lite"/>
    </source>
</evidence>
<dbReference type="SUPFAM" id="SSF82866">
    <property type="entry name" value="Multidrug efflux transporter AcrB transmembrane domain"/>
    <property type="match status" value="2"/>
</dbReference>
<evidence type="ECO:0000256" key="8">
    <source>
        <dbReference type="SAM" id="Phobius"/>
    </source>
</evidence>
<feature type="transmembrane region" description="Helical" evidence="8">
    <location>
        <begin position="307"/>
        <end position="329"/>
    </location>
</feature>
<evidence type="ECO:0000256" key="5">
    <source>
        <dbReference type="ARBA" id="ARBA00022989"/>
    </source>
</evidence>
<feature type="transmembrane region" description="Helical" evidence="8">
    <location>
        <begin position="533"/>
        <end position="554"/>
    </location>
</feature>
<feature type="compositionally biased region" description="Polar residues" evidence="7">
    <location>
        <begin position="1020"/>
        <end position="1029"/>
    </location>
</feature>
<feature type="compositionally biased region" description="Low complexity" evidence="7">
    <location>
        <begin position="813"/>
        <end position="841"/>
    </location>
</feature>
<feature type="compositionally biased region" description="Low complexity" evidence="7">
    <location>
        <begin position="1062"/>
        <end position="1081"/>
    </location>
</feature>